<proteinExistence type="predicted"/>
<reference evidence="1" key="1">
    <citation type="submission" date="2024-06" db="EMBL/GenBank/DDBJ databases">
        <title>Caulobacter inopinatus, sp. nov.</title>
        <authorList>
            <person name="Donachie S.P."/>
        </authorList>
    </citation>
    <scope>NUCLEOTIDE SEQUENCE</scope>
    <source>
        <strain evidence="1">73W</strain>
    </source>
</reference>
<dbReference type="RefSeq" id="WP_369062387.1">
    <property type="nucleotide sequence ID" value="NZ_CP158375.1"/>
</dbReference>
<evidence type="ECO:0008006" key="2">
    <source>
        <dbReference type="Google" id="ProtNLM"/>
    </source>
</evidence>
<gene>
    <name evidence="1" type="ORF">ABOZ73_08875</name>
</gene>
<organism evidence="1">
    <name type="scientific">Caulobacter sp. 73W</name>
    <dbReference type="NCBI Taxonomy" id="3161137"/>
    <lineage>
        <taxon>Bacteria</taxon>
        <taxon>Pseudomonadati</taxon>
        <taxon>Pseudomonadota</taxon>
        <taxon>Alphaproteobacteria</taxon>
        <taxon>Caulobacterales</taxon>
        <taxon>Caulobacteraceae</taxon>
        <taxon>Caulobacter</taxon>
    </lineage>
</organism>
<evidence type="ECO:0000313" key="1">
    <source>
        <dbReference type="EMBL" id="XDO98512.1"/>
    </source>
</evidence>
<protein>
    <recommendedName>
        <fullName evidence="2">S-layer protein</fullName>
    </recommendedName>
</protein>
<name>A0AB39KY30_9CAUL</name>
<dbReference type="Gene3D" id="2.160.20.160">
    <property type="match status" value="1"/>
</dbReference>
<accession>A0AB39KY30</accession>
<dbReference type="EMBL" id="CP158375">
    <property type="protein sequence ID" value="XDO98512.1"/>
    <property type="molecule type" value="Genomic_DNA"/>
</dbReference>
<dbReference type="AlphaFoldDB" id="A0AB39KY30"/>
<sequence length="677" mass="67607">MATIAQLEAAYTAITRLTPSTAQSLILQDLAIRSQNGVITDDQAYAYIIGQAQSTTSVAALSYQFFTGKIPTSAGFDYLVNSATNTSDLNDPAYQAFNLENRYINFAINLGVVGEGRTNFLATFGGLSFADTVAVAYNRIIGNAQATAAKIDVNAAIANIAGRKAYFDAVVAQAGITAADRDLAAKAAVVGYIMAEATKAQVGIYSNGLNNFYLDLAPDAKANYNVDLNTYVDNGGGDGGAGTPGETKAIAADGSYTGTGQNDTVTGTIQAAAADVTISLGNGADSVTAKIDASAAALTTTVDLGAGNDTFNAAVTGGAGTGATTINAGAGNDTVTATYTQGAAVTTFNGGDGNDTLKLSLAADTTAALTKVSAFETIELTATAAGVDVAADNFKAASGGTAAIWQAGAAQAINVTGIVEGVNVGSKAAGAATFTYANADDATVTVSGSVGALVIGGVSDTVNLTASKNSTIATGITVSADVLKLTGTSEIAANTVVFNGAGDVSHTIDASTLGASTLITYVTASGADGLDTVKLTASADVLNLTAGSVNSATITLGGGADTVVLGDATVAANYSWDGTALKTFTQITDFSRGSDKIDVTGTYKAATNVIGVSDLKAYIEQAGTGIDAQVGAGEWTVFTFGSHSYIFAEDAGNQKTLVQLTGVTGVTGGANNTFDVY</sequence>
<dbReference type="Pfam" id="PF19198">
    <property type="entry name" value="RsaA_NTD"/>
    <property type="match status" value="1"/>
</dbReference>
<dbReference type="InterPro" id="IPR011049">
    <property type="entry name" value="Serralysin-like_metalloprot_C"/>
</dbReference>
<dbReference type="SUPFAM" id="SSF51120">
    <property type="entry name" value="beta-Roll"/>
    <property type="match status" value="1"/>
</dbReference>